<organism evidence="3 4">
    <name type="scientific">Actinopolymorpha singaporensis</name>
    <dbReference type="NCBI Taxonomy" id="117157"/>
    <lineage>
        <taxon>Bacteria</taxon>
        <taxon>Bacillati</taxon>
        <taxon>Actinomycetota</taxon>
        <taxon>Actinomycetes</taxon>
        <taxon>Propionibacteriales</taxon>
        <taxon>Actinopolymorphaceae</taxon>
        <taxon>Actinopolymorpha</taxon>
    </lineage>
</organism>
<dbReference type="SUPFAM" id="SSF55729">
    <property type="entry name" value="Acyl-CoA N-acyltransferases (Nat)"/>
    <property type="match status" value="1"/>
</dbReference>
<dbReference type="Gene3D" id="3.40.630.30">
    <property type="match status" value="1"/>
</dbReference>
<sequence length="254" mass="26583">MTSLEQSPSAGTNGSVGSAGGHPLDNPVYAALTGPHAHLAETLGRAVRYQPDVSPFAALPGEPTEADWADLARLTGAGSVVTLSGGHVVPPDGWGVVQRLEGVQFVESGVDFRADEEAEPLGADDLPEILDLVKRTQPGPFRKRTIEFGGYLGIRRGGRLVAMAGTRVHPPGWTEISAVCTDDAHRGQGLAGRLVRTVAANIRADGRTAFLHAAATNASAVRLYTALGFVLRCETPFVVLRVPEHAGSAEGANR</sequence>
<dbReference type="CDD" id="cd04301">
    <property type="entry name" value="NAT_SF"/>
    <property type="match status" value="1"/>
</dbReference>
<dbReference type="InterPro" id="IPR016181">
    <property type="entry name" value="Acyl_CoA_acyltransferase"/>
</dbReference>
<dbReference type="RefSeq" id="WP_092655038.1">
    <property type="nucleotide sequence ID" value="NZ_LT629732.1"/>
</dbReference>
<keyword evidence="4" id="KW-1185">Reference proteome</keyword>
<dbReference type="PROSITE" id="PS51186">
    <property type="entry name" value="GNAT"/>
    <property type="match status" value="1"/>
</dbReference>
<dbReference type="STRING" id="117157.SAMN04489717_3893"/>
<dbReference type="Pfam" id="PF08445">
    <property type="entry name" value="FR47"/>
    <property type="match status" value="1"/>
</dbReference>
<dbReference type="InterPro" id="IPR013653">
    <property type="entry name" value="GCN5-like_dom"/>
</dbReference>
<accession>A0A1H1V3T9</accession>
<dbReference type="EMBL" id="LT629732">
    <property type="protein sequence ID" value="SDS79363.1"/>
    <property type="molecule type" value="Genomic_DNA"/>
</dbReference>
<feature type="compositionally biased region" description="Polar residues" evidence="1">
    <location>
        <begin position="1"/>
        <end position="16"/>
    </location>
</feature>
<evidence type="ECO:0000313" key="4">
    <source>
        <dbReference type="Proteomes" id="UP000198983"/>
    </source>
</evidence>
<dbReference type="AlphaFoldDB" id="A0A1H1V3T9"/>
<dbReference type="GO" id="GO:0016747">
    <property type="term" value="F:acyltransferase activity, transferring groups other than amino-acyl groups"/>
    <property type="evidence" value="ECO:0007669"/>
    <property type="project" value="InterPro"/>
</dbReference>
<feature type="region of interest" description="Disordered" evidence="1">
    <location>
        <begin position="1"/>
        <end position="22"/>
    </location>
</feature>
<proteinExistence type="predicted"/>
<evidence type="ECO:0000259" key="2">
    <source>
        <dbReference type="PROSITE" id="PS51186"/>
    </source>
</evidence>
<protein>
    <submittedName>
        <fullName evidence="3">FR47-like protein</fullName>
    </submittedName>
</protein>
<dbReference type="InterPro" id="IPR000182">
    <property type="entry name" value="GNAT_dom"/>
</dbReference>
<evidence type="ECO:0000256" key="1">
    <source>
        <dbReference type="SAM" id="MobiDB-lite"/>
    </source>
</evidence>
<name>A0A1H1V3T9_9ACTN</name>
<gene>
    <name evidence="3" type="ORF">SAMN04489717_3893</name>
</gene>
<dbReference type="Proteomes" id="UP000198983">
    <property type="component" value="Chromosome I"/>
</dbReference>
<reference evidence="3 4" key="1">
    <citation type="submission" date="2016-10" db="EMBL/GenBank/DDBJ databases">
        <authorList>
            <person name="de Groot N.N."/>
        </authorList>
    </citation>
    <scope>NUCLEOTIDE SEQUENCE [LARGE SCALE GENOMIC DNA]</scope>
    <source>
        <strain evidence="3 4">DSM 22024</strain>
    </source>
</reference>
<dbReference type="OrthoDB" id="9797456at2"/>
<evidence type="ECO:0000313" key="3">
    <source>
        <dbReference type="EMBL" id="SDS79363.1"/>
    </source>
</evidence>
<feature type="domain" description="N-acetyltransferase" evidence="2">
    <location>
        <begin position="110"/>
        <end position="245"/>
    </location>
</feature>